<dbReference type="EMBL" id="HBHY01001152">
    <property type="protein sequence ID" value="CAE0125754.1"/>
    <property type="molecule type" value="Transcribed_RNA"/>
</dbReference>
<gene>
    <name evidence="2" type="ORF">PSIN1315_LOCUS726</name>
</gene>
<evidence type="ECO:0000313" key="2">
    <source>
        <dbReference type="EMBL" id="CAE0125754.1"/>
    </source>
</evidence>
<protein>
    <submittedName>
        <fullName evidence="2">Uncharacterized protein</fullName>
    </submittedName>
</protein>
<proteinExistence type="predicted"/>
<evidence type="ECO:0000256" key="1">
    <source>
        <dbReference type="SAM" id="MobiDB-lite"/>
    </source>
</evidence>
<organism evidence="2">
    <name type="scientific">Prasinoderma singulare</name>
    <dbReference type="NCBI Taxonomy" id="676789"/>
    <lineage>
        <taxon>Eukaryota</taxon>
        <taxon>Viridiplantae</taxon>
        <taxon>Prasinodermophyta</taxon>
        <taxon>Prasinodermophyceae</taxon>
        <taxon>Prasinodermales</taxon>
        <taxon>Prasinodermaceae</taxon>
        <taxon>Prasinoderma</taxon>
    </lineage>
</organism>
<accession>A0A7S3B5Q2</accession>
<sequence>MYKDQQESVEAVLSGWRALDTGSMGVLSRDTCIQALRCVFAEKTDTSIAGLEYAASADQPGNEPLAYEKLFADIDDEMNQGFFAELLRDQHLEERERYLEDLEGALRTVAAADGKVSVAAARRALSVVDPSKMSRTRDLNVYLARMYGVEETTLSLPNVEVPPVLVATLIEGLKRGLVKRGALGPPPHPQEVVKYIKEWKEARDRIAAAKEAARLMSLGAEKAESAASVGRTPKGMSRASSKEKLAAAGGPAGGGSNGGTASAKLPPAT</sequence>
<name>A0A7S3B5Q2_9VIRI</name>
<dbReference type="AlphaFoldDB" id="A0A7S3B5Q2"/>
<reference evidence="2" key="1">
    <citation type="submission" date="2021-01" db="EMBL/GenBank/DDBJ databases">
        <authorList>
            <person name="Corre E."/>
            <person name="Pelletier E."/>
            <person name="Niang G."/>
            <person name="Scheremetjew M."/>
            <person name="Finn R."/>
            <person name="Kale V."/>
            <person name="Holt S."/>
            <person name="Cochrane G."/>
            <person name="Meng A."/>
            <person name="Brown T."/>
            <person name="Cohen L."/>
        </authorList>
    </citation>
    <scope>NUCLEOTIDE SEQUENCE</scope>
    <source>
        <strain evidence="2">RCC927</strain>
    </source>
</reference>
<feature type="region of interest" description="Disordered" evidence="1">
    <location>
        <begin position="220"/>
        <end position="269"/>
    </location>
</feature>